<feature type="transmembrane region" description="Helical" evidence="8">
    <location>
        <begin position="130"/>
        <end position="147"/>
    </location>
</feature>
<proteinExistence type="inferred from homology"/>
<comment type="similarity">
    <text evidence="8">Belongs to the insect chemoreceptor superfamily. Gustatory receptor (GR) family.</text>
</comment>
<protein>
    <recommendedName>
        <fullName evidence="8">Gustatory receptor</fullName>
    </recommendedName>
</protein>
<reference evidence="9 10" key="1">
    <citation type="submission" date="2017-12" db="EMBL/GenBank/DDBJ databases">
        <title>Hemimetabolous genomes reveal molecular basis of termite eusociality.</title>
        <authorList>
            <person name="Harrison M.C."/>
            <person name="Jongepier E."/>
            <person name="Robertson H.M."/>
            <person name="Arning N."/>
            <person name="Bitard-Feildel T."/>
            <person name="Chao H."/>
            <person name="Childers C.P."/>
            <person name="Dinh H."/>
            <person name="Doddapaneni H."/>
            <person name="Dugan S."/>
            <person name="Gowin J."/>
            <person name="Greiner C."/>
            <person name="Han Y."/>
            <person name="Hu H."/>
            <person name="Hughes D.S.T."/>
            <person name="Huylmans A.-K."/>
            <person name="Kemena C."/>
            <person name="Kremer L.P.M."/>
            <person name="Lee S.L."/>
            <person name="Lopez-Ezquerra A."/>
            <person name="Mallet L."/>
            <person name="Monroy-Kuhn J.M."/>
            <person name="Moser A."/>
            <person name="Murali S.C."/>
            <person name="Muzny D.M."/>
            <person name="Otani S."/>
            <person name="Piulachs M.-D."/>
            <person name="Poelchau M."/>
            <person name="Qu J."/>
            <person name="Schaub F."/>
            <person name="Wada-Katsumata A."/>
            <person name="Worley K.C."/>
            <person name="Xie Q."/>
            <person name="Ylla G."/>
            <person name="Poulsen M."/>
            <person name="Gibbs R.A."/>
            <person name="Schal C."/>
            <person name="Richards S."/>
            <person name="Belles X."/>
            <person name="Korb J."/>
            <person name="Bornberg-Bauer E."/>
        </authorList>
    </citation>
    <scope>NUCLEOTIDE SEQUENCE [LARGE SCALE GENOMIC DNA]</scope>
    <source>
        <tissue evidence="9">Whole body</tissue>
    </source>
</reference>
<comment type="function">
    <text evidence="8">Gustatory receptor which mediates acceptance or avoidance behavior, depending on its substrates.</text>
</comment>
<evidence type="ECO:0000256" key="4">
    <source>
        <dbReference type="ARBA" id="ARBA00022989"/>
    </source>
</evidence>
<evidence type="ECO:0000256" key="1">
    <source>
        <dbReference type="ARBA" id="ARBA00004651"/>
    </source>
</evidence>
<feature type="transmembrane region" description="Helical" evidence="8">
    <location>
        <begin position="91"/>
        <end position="110"/>
    </location>
</feature>
<keyword evidence="3 8" id="KW-0812">Transmembrane</keyword>
<keyword evidence="7 8" id="KW-0807">Transducer</keyword>
<dbReference type="GO" id="GO:0005886">
    <property type="term" value="C:plasma membrane"/>
    <property type="evidence" value="ECO:0007669"/>
    <property type="project" value="UniProtKB-SubCell"/>
</dbReference>
<feature type="transmembrane region" description="Helical" evidence="8">
    <location>
        <begin position="189"/>
        <end position="208"/>
    </location>
</feature>
<dbReference type="GO" id="GO:0007165">
    <property type="term" value="P:signal transduction"/>
    <property type="evidence" value="ECO:0007669"/>
    <property type="project" value="UniProtKB-KW"/>
</dbReference>
<dbReference type="InterPro" id="IPR013604">
    <property type="entry name" value="7TM_chemorcpt"/>
</dbReference>
<name>A0A2J7Q609_9NEOP</name>
<dbReference type="GO" id="GO:0043025">
    <property type="term" value="C:neuronal cell body"/>
    <property type="evidence" value="ECO:0007669"/>
    <property type="project" value="TreeGrafter"/>
</dbReference>
<sequence length="444" mass="51474">MACMILEVMQLKRIGSQLPNDRKCDLPEVTKWRHLDESSLAKDETIVAIPEAEETASEFFDELKAVIYTMKIFGLFPLQKRNPGESTFQRCKLSLVYSAVFYVAVSVYAYHVSRERIEFIRYSEASFDDLIYSVIHFLYVIPHFYLIPCHWKEVTKVGGYFARWSQFQKQFLCATEKQLYLGQNRRAKWSVVLIPVLALLFAVSEYLLSSAEEKYWELGFYWYIFTVILLHVVWWWFVCSSLRGAIYNISENFFNCHVFQKGTFSFAQERSAKLVRQYRDLWVSLNRLSRETGLFMCYTYGHMCVLSFSVVTFSLYGTLSNVHDGLYMRHMGLAMAVCVIGGITYVICNVAHHAASEVGPEFRERLLHLTSADKQVRRELKIFIRATTISSSEINLGGYVRIDRSFLLRFTCTMVTYLIVLLQFRLGLLSISASNITMVTTSVL</sequence>
<dbReference type="EMBL" id="NEVH01017542">
    <property type="protein sequence ID" value="PNF24015.1"/>
    <property type="molecule type" value="Genomic_DNA"/>
</dbReference>
<dbReference type="PANTHER" id="PTHR21143:SF121">
    <property type="entry name" value="GUSTATORY AND ODORANT RECEPTOR 21A"/>
    <property type="match status" value="1"/>
</dbReference>
<keyword evidence="6 8" id="KW-0675">Receptor</keyword>
<feature type="transmembrane region" description="Helical" evidence="8">
    <location>
        <begin position="220"/>
        <end position="238"/>
    </location>
</feature>
<keyword evidence="2 8" id="KW-1003">Cell membrane</keyword>
<dbReference type="Proteomes" id="UP000235965">
    <property type="component" value="Unassembled WGS sequence"/>
</dbReference>
<dbReference type="AlphaFoldDB" id="A0A2J7Q609"/>
<dbReference type="OrthoDB" id="6625921at2759"/>
<comment type="caution">
    <text evidence="9">The sequence shown here is derived from an EMBL/GenBank/DDBJ whole genome shotgun (WGS) entry which is preliminary data.</text>
</comment>
<dbReference type="FunCoup" id="A0A2J7Q609">
    <property type="interactions" value="31"/>
</dbReference>
<evidence type="ECO:0000313" key="9">
    <source>
        <dbReference type="EMBL" id="PNF24015.1"/>
    </source>
</evidence>
<keyword evidence="10" id="KW-1185">Reference proteome</keyword>
<dbReference type="GO" id="GO:0030425">
    <property type="term" value="C:dendrite"/>
    <property type="evidence" value="ECO:0007669"/>
    <property type="project" value="TreeGrafter"/>
</dbReference>
<dbReference type="STRING" id="105785.A0A2J7Q609"/>
<comment type="subcellular location">
    <subcellularLocation>
        <location evidence="1 8">Cell membrane</location>
        <topology evidence="1 8">Multi-pass membrane protein</topology>
    </subcellularLocation>
</comment>
<evidence type="ECO:0000256" key="8">
    <source>
        <dbReference type="RuleBase" id="RU363108"/>
    </source>
</evidence>
<evidence type="ECO:0000256" key="7">
    <source>
        <dbReference type="ARBA" id="ARBA00023224"/>
    </source>
</evidence>
<feature type="transmembrane region" description="Helical" evidence="8">
    <location>
        <begin position="331"/>
        <end position="355"/>
    </location>
</feature>
<dbReference type="Pfam" id="PF08395">
    <property type="entry name" value="7tm_7"/>
    <property type="match status" value="1"/>
</dbReference>
<dbReference type="PANTHER" id="PTHR21143">
    <property type="entry name" value="INVERTEBRATE GUSTATORY RECEPTOR"/>
    <property type="match status" value="1"/>
</dbReference>
<evidence type="ECO:0000313" key="10">
    <source>
        <dbReference type="Proteomes" id="UP000235965"/>
    </source>
</evidence>
<dbReference type="InParanoid" id="A0A2J7Q609"/>
<feature type="transmembrane region" description="Helical" evidence="8">
    <location>
        <begin position="406"/>
        <end position="424"/>
    </location>
</feature>
<evidence type="ECO:0000256" key="3">
    <source>
        <dbReference type="ARBA" id="ARBA00022692"/>
    </source>
</evidence>
<evidence type="ECO:0000256" key="6">
    <source>
        <dbReference type="ARBA" id="ARBA00023170"/>
    </source>
</evidence>
<dbReference type="GO" id="GO:0030424">
    <property type="term" value="C:axon"/>
    <property type="evidence" value="ECO:0007669"/>
    <property type="project" value="TreeGrafter"/>
</dbReference>
<dbReference type="GO" id="GO:0050909">
    <property type="term" value="P:sensory perception of taste"/>
    <property type="evidence" value="ECO:0007669"/>
    <property type="project" value="InterPro"/>
</dbReference>
<keyword evidence="4 8" id="KW-1133">Transmembrane helix</keyword>
<gene>
    <name evidence="9" type="ORF">B7P43_G08614</name>
</gene>
<evidence type="ECO:0000256" key="2">
    <source>
        <dbReference type="ARBA" id="ARBA00022475"/>
    </source>
</evidence>
<accession>A0A2J7Q609</accession>
<organism evidence="9 10">
    <name type="scientific">Cryptotermes secundus</name>
    <dbReference type="NCBI Taxonomy" id="105785"/>
    <lineage>
        <taxon>Eukaryota</taxon>
        <taxon>Metazoa</taxon>
        <taxon>Ecdysozoa</taxon>
        <taxon>Arthropoda</taxon>
        <taxon>Hexapoda</taxon>
        <taxon>Insecta</taxon>
        <taxon>Pterygota</taxon>
        <taxon>Neoptera</taxon>
        <taxon>Polyneoptera</taxon>
        <taxon>Dictyoptera</taxon>
        <taxon>Blattodea</taxon>
        <taxon>Blattoidea</taxon>
        <taxon>Termitoidae</taxon>
        <taxon>Kalotermitidae</taxon>
        <taxon>Cryptotermitinae</taxon>
        <taxon>Cryptotermes</taxon>
    </lineage>
</organism>
<feature type="transmembrane region" description="Helical" evidence="8">
    <location>
        <begin position="297"/>
        <end position="319"/>
    </location>
</feature>
<evidence type="ECO:0000256" key="5">
    <source>
        <dbReference type="ARBA" id="ARBA00023136"/>
    </source>
</evidence>
<keyword evidence="5 8" id="KW-0472">Membrane</keyword>